<feature type="non-terminal residue" evidence="1">
    <location>
        <position position="519"/>
    </location>
</feature>
<dbReference type="Proteomes" id="UP000789920">
    <property type="component" value="Unassembled WGS sequence"/>
</dbReference>
<protein>
    <submittedName>
        <fullName evidence="1">17246_t:CDS:1</fullName>
    </submittedName>
</protein>
<accession>A0ACA9PYU7</accession>
<proteinExistence type="predicted"/>
<comment type="caution">
    <text evidence="1">The sequence shown here is derived from an EMBL/GenBank/DDBJ whole genome shotgun (WGS) entry which is preliminary data.</text>
</comment>
<evidence type="ECO:0000313" key="2">
    <source>
        <dbReference type="Proteomes" id="UP000789920"/>
    </source>
</evidence>
<feature type="non-terminal residue" evidence="1">
    <location>
        <position position="1"/>
    </location>
</feature>
<organism evidence="1 2">
    <name type="scientific">Racocetra persica</name>
    <dbReference type="NCBI Taxonomy" id="160502"/>
    <lineage>
        <taxon>Eukaryota</taxon>
        <taxon>Fungi</taxon>
        <taxon>Fungi incertae sedis</taxon>
        <taxon>Mucoromycota</taxon>
        <taxon>Glomeromycotina</taxon>
        <taxon>Glomeromycetes</taxon>
        <taxon>Diversisporales</taxon>
        <taxon>Gigasporaceae</taxon>
        <taxon>Racocetra</taxon>
    </lineage>
</organism>
<name>A0ACA9PYU7_9GLOM</name>
<reference evidence="1" key="1">
    <citation type="submission" date="2021-06" db="EMBL/GenBank/DDBJ databases">
        <authorList>
            <person name="Kallberg Y."/>
            <person name="Tangrot J."/>
            <person name="Rosling A."/>
        </authorList>
    </citation>
    <scope>NUCLEOTIDE SEQUENCE</scope>
    <source>
        <strain evidence="1">MA461A</strain>
    </source>
</reference>
<keyword evidence="2" id="KW-1185">Reference proteome</keyword>
<evidence type="ECO:0000313" key="1">
    <source>
        <dbReference type="EMBL" id="CAG8727892.1"/>
    </source>
</evidence>
<sequence length="519" mass="59515">YQTKDQQLLIHRPSECIGPPFIYEIAEIYRSEPERQQVFNKKIRKLFGEELKVIHLDDNSSNDGVLECNVHSKSVLRLLVEMKNEIGTGAVYVEKPIIDPLTDFIPLIPTNDRAHTERVAQLFKALYLGVNKLTEYYRSLDVPTDPRNSQRFFPYPNQYEQQNTIVEFTYERKLVDQPNKLLWKAITKTGGKLLLNSHGITIKGHTNFMDYVEAKQLYECDSLSHDEYKAVFKDIKEAIDKLHKENIVFADLCDSNILVNKSQGQYRGILIDFDWAGEGEVARYPSFMNHKYINWPPGAEDRKKLSRKHDVYWLELLKSKYLGESVEKTKLRQELKARTDELEETISHYSVEIGKLNAIIVELEKNKTVTAKLESENAEFRDRITKVEQRQMLSDNVSKVTNSSNNSSSNFNLLADQLPMEMDTSLPEESIPEGLPEPAVNIPVMDQSEVTTFHAFNSKDKVSISSDSSPENDQDLKLPEVEVNISTEDTEDKDDNKESSDDDNSENEGSFNNNEDDGG</sequence>
<gene>
    <name evidence="1" type="ORF">RPERSI_LOCUS11867</name>
</gene>
<dbReference type="EMBL" id="CAJVQC010024812">
    <property type="protein sequence ID" value="CAG8727892.1"/>
    <property type="molecule type" value="Genomic_DNA"/>
</dbReference>